<evidence type="ECO:0000256" key="1">
    <source>
        <dbReference type="ARBA" id="ARBA00004651"/>
    </source>
</evidence>
<dbReference type="GO" id="GO:0005886">
    <property type="term" value="C:plasma membrane"/>
    <property type="evidence" value="ECO:0007669"/>
    <property type="project" value="UniProtKB-SubCell"/>
</dbReference>
<organism evidence="10 11">
    <name type="scientific">Gimibacter soli</name>
    <dbReference type="NCBI Taxonomy" id="3024400"/>
    <lineage>
        <taxon>Bacteria</taxon>
        <taxon>Pseudomonadati</taxon>
        <taxon>Pseudomonadota</taxon>
        <taxon>Alphaproteobacteria</taxon>
        <taxon>Kordiimonadales</taxon>
        <taxon>Temperatibacteraceae</taxon>
        <taxon>Gimibacter</taxon>
    </lineage>
</organism>
<evidence type="ECO:0000256" key="3">
    <source>
        <dbReference type="ARBA" id="ARBA00022475"/>
    </source>
</evidence>
<feature type="transmembrane region" description="Helical" evidence="8">
    <location>
        <begin position="207"/>
        <end position="227"/>
    </location>
</feature>
<evidence type="ECO:0000313" key="10">
    <source>
        <dbReference type="EMBL" id="WCL54501.1"/>
    </source>
</evidence>
<feature type="transmembrane region" description="Helical" evidence="8">
    <location>
        <begin position="167"/>
        <end position="187"/>
    </location>
</feature>
<dbReference type="PANTHER" id="PTHR42703:SF1">
    <property type="entry name" value="NA(+)_H(+) ANTIPORTER SUBUNIT D1"/>
    <property type="match status" value="1"/>
</dbReference>
<feature type="transmembrane region" description="Helical" evidence="8">
    <location>
        <begin position="455"/>
        <end position="475"/>
    </location>
</feature>
<feature type="transmembrane region" description="Helical" evidence="8">
    <location>
        <begin position="79"/>
        <end position="98"/>
    </location>
</feature>
<name>A0AAE9XTE1_9PROT</name>
<accession>A0AAE9XTE1</accession>
<dbReference type="Pfam" id="PF00361">
    <property type="entry name" value="Proton_antipo_M"/>
    <property type="match status" value="1"/>
</dbReference>
<comment type="similarity">
    <text evidence="2">Belongs to the CPA3 antiporters (TC 2.A.63) subunit D family.</text>
</comment>
<sequence length="496" mass="51961">MIAAHHLPVLQVVLPLVAAPLAVLCPGARAPWMAAVFVSLAAFAVAVTLALQVAATGTIAYELGGWPVPYGIGLHIDNFSSLMLLLITGASLAALLHGKPVIDKEVQSRPVSLFYGAWLLAVAGLAGMVITGDAFNVFVFMEISSLATYVLIAAGPTRTALSAVFKYIIMGSIGAMFYLIGVGLVYMMTGTLNMADMTERLHGVDDVVPVLAAAGFITVGLLLKAAIFPLHAWMPNAYAAAPSTVAVFLAACSTKVALYVLIRFDLGIFQPSLEGHDIQFSAFLMPFALVAMIAGSLIAIFEKDLKRLLAFSSVAQLGYIVLGASLLTAAGMSAGILHLFNHALMKAALFLAVGSLVYRYGSAKLADLAGAGRTMPWTMAAFTLAALSLVGVPLTAGFISKWYLVLAAMEEGTFGWFLIAVILASSLLAVIYVWRVIETAYFRPAPEGAPAVKEAPWYLLAPTWALAGLNIYFGLAANAPYGLAARAAADLLGGGA</sequence>
<dbReference type="InterPro" id="IPR001750">
    <property type="entry name" value="ND/Mrp_TM"/>
</dbReference>
<dbReference type="PANTHER" id="PTHR42703">
    <property type="entry name" value="NADH DEHYDROGENASE"/>
    <property type="match status" value="1"/>
</dbReference>
<feature type="domain" description="NADH:quinone oxidoreductase/Mrp antiporter transmembrane" evidence="9">
    <location>
        <begin position="133"/>
        <end position="422"/>
    </location>
</feature>
<evidence type="ECO:0000259" key="9">
    <source>
        <dbReference type="Pfam" id="PF00361"/>
    </source>
</evidence>
<reference evidence="10" key="1">
    <citation type="submission" date="2023-01" db="EMBL/GenBank/DDBJ databases">
        <title>The genome sequence of Kordiimonadaceae bacterium 6D33.</title>
        <authorList>
            <person name="Liu Y."/>
        </authorList>
    </citation>
    <scope>NUCLEOTIDE SEQUENCE</scope>
    <source>
        <strain evidence="10">6D33</strain>
    </source>
</reference>
<evidence type="ECO:0000256" key="2">
    <source>
        <dbReference type="ARBA" id="ARBA00005346"/>
    </source>
</evidence>
<evidence type="ECO:0000256" key="6">
    <source>
        <dbReference type="ARBA" id="ARBA00023136"/>
    </source>
</evidence>
<gene>
    <name evidence="10" type="ORF">PH603_01860</name>
</gene>
<protein>
    <submittedName>
        <fullName evidence="10">Monovalent cation/H+ antiporter subunit D family protein</fullName>
    </submittedName>
</protein>
<keyword evidence="6 8" id="KW-0472">Membrane</keyword>
<keyword evidence="11" id="KW-1185">Reference proteome</keyword>
<feature type="transmembrane region" description="Helical" evidence="8">
    <location>
        <begin position="414"/>
        <end position="434"/>
    </location>
</feature>
<dbReference type="AlphaFoldDB" id="A0AAE9XTE1"/>
<dbReference type="Proteomes" id="UP001217500">
    <property type="component" value="Chromosome"/>
</dbReference>
<dbReference type="PRINTS" id="PR01437">
    <property type="entry name" value="NUOXDRDTASE4"/>
</dbReference>
<dbReference type="GO" id="GO:0042773">
    <property type="term" value="P:ATP synthesis coupled electron transport"/>
    <property type="evidence" value="ECO:0007669"/>
    <property type="project" value="InterPro"/>
</dbReference>
<dbReference type="EMBL" id="CP116805">
    <property type="protein sequence ID" value="WCL54501.1"/>
    <property type="molecule type" value="Genomic_DNA"/>
</dbReference>
<feature type="transmembrane region" description="Helical" evidence="8">
    <location>
        <begin position="137"/>
        <end position="155"/>
    </location>
</feature>
<feature type="transmembrane region" description="Helical" evidence="8">
    <location>
        <begin position="308"/>
        <end position="330"/>
    </location>
</feature>
<dbReference type="InterPro" id="IPR003918">
    <property type="entry name" value="NADH_UbQ_OxRdtase"/>
</dbReference>
<keyword evidence="5 8" id="KW-1133">Transmembrane helix</keyword>
<feature type="transmembrane region" description="Helical" evidence="8">
    <location>
        <begin position="282"/>
        <end position="301"/>
    </location>
</feature>
<dbReference type="GO" id="GO:0008137">
    <property type="term" value="F:NADH dehydrogenase (ubiquinone) activity"/>
    <property type="evidence" value="ECO:0007669"/>
    <property type="project" value="InterPro"/>
</dbReference>
<evidence type="ECO:0000256" key="8">
    <source>
        <dbReference type="SAM" id="Phobius"/>
    </source>
</evidence>
<dbReference type="InterPro" id="IPR050586">
    <property type="entry name" value="CPA3_Na-H_Antiporter_D"/>
</dbReference>
<feature type="transmembrane region" description="Helical" evidence="8">
    <location>
        <begin position="379"/>
        <end position="402"/>
    </location>
</feature>
<evidence type="ECO:0000256" key="7">
    <source>
        <dbReference type="RuleBase" id="RU000320"/>
    </source>
</evidence>
<feature type="transmembrane region" description="Helical" evidence="8">
    <location>
        <begin position="6"/>
        <end position="25"/>
    </location>
</feature>
<feature type="transmembrane region" description="Helical" evidence="8">
    <location>
        <begin position="32"/>
        <end position="59"/>
    </location>
</feature>
<evidence type="ECO:0000313" key="11">
    <source>
        <dbReference type="Proteomes" id="UP001217500"/>
    </source>
</evidence>
<feature type="transmembrane region" description="Helical" evidence="8">
    <location>
        <begin position="239"/>
        <end position="262"/>
    </location>
</feature>
<keyword evidence="4 7" id="KW-0812">Transmembrane</keyword>
<keyword evidence="3" id="KW-1003">Cell membrane</keyword>
<proteinExistence type="inferred from homology"/>
<feature type="transmembrane region" description="Helical" evidence="8">
    <location>
        <begin position="336"/>
        <end position="358"/>
    </location>
</feature>
<dbReference type="KEGG" id="gso:PH603_01860"/>
<evidence type="ECO:0000256" key="5">
    <source>
        <dbReference type="ARBA" id="ARBA00022989"/>
    </source>
</evidence>
<evidence type="ECO:0000256" key="4">
    <source>
        <dbReference type="ARBA" id="ARBA00022692"/>
    </source>
</evidence>
<feature type="transmembrane region" description="Helical" evidence="8">
    <location>
        <begin position="110"/>
        <end position="131"/>
    </location>
</feature>
<comment type="subcellular location">
    <subcellularLocation>
        <location evidence="1">Cell membrane</location>
        <topology evidence="1">Multi-pass membrane protein</topology>
    </subcellularLocation>
    <subcellularLocation>
        <location evidence="7">Membrane</location>
        <topology evidence="7">Multi-pass membrane protein</topology>
    </subcellularLocation>
</comment>
<dbReference type="RefSeq" id="WP_289504220.1">
    <property type="nucleotide sequence ID" value="NZ_CP116805.1"/>
</dbReference>